<evidence type="ECO:0000313" key="7">
    <source>
        <dbReference type="Proteomes" id="UP000248132"/>
    </source>
</evidence>
<accession>A0A318XR31</accession>
<dbReference type="Gene3D" id="3.20.20.80">
    <property type="entry name" value="Glycosidases"/>
    <property type="match status" value="1"/>
</dbReference>
<dbReference type="Gene3D" id="2.60.40.1500">
    <property type="entry name" value="Glycosyl hydrolase domain, family 39"/>
    <property type="match status" value="1"/>
</dbReference>
<dbReference type="EMBL" id="QKMR01000002">
    <property type="protein sequence ID" value="PYG89928.1"/>
    <property type="molecule type" value="Genomic_DNA"/>
</dbReference>
<feature type="domain" description="Glycosyl hydrolases family 39 N-terminal catalytic" evidence="5">
    <location>
        <begin position="14"/>
        <end position="460"/>
    </location>
</feature>
<dbReference type="PANTHER" id="PTHR12631">
    <property type="entry name" value="ALPHA-L-IDURONIDASE"/>
    <property type="match status" value="1"/>
</dbReference>
<feature type="active site" description="Proton donor" evidence="4">
    <location>
        <position position="164"/>
    </location>
</feature>
<dbReference type="PRINTS" id="PR00745">
    <property type="entry name" value="GLHYDRLASE39"/>
</dbReference>
<dbReference type="InterPro" id="IPR049166">
    <property type="entry name" value="GH39_cat"/>
</dbReference>
<proteinExistence type="inferred from homology"/>
<dbReference type="Proteomes" id="UP000248132">
    <property type="component" value="Unassembled WGS sequence"/>
</dbReference>
<evidence type="ECO:0000256" key="2">
    <source>
        <dbReference type="ARBA" id="ARBA00022801"/>
    </source>
</evidence>
<sequence>MSKVKKILVDKGAEIPFYNRMDFCVGSGRMGLALHKEYYEQLKMVQEAIGFKYIRGHGLFCADMSLIQTYKDESGSQAVEYNFTYLDRVIDSYIDLGIRPFLELGFMPEHMASGEQTVFYWKANVTPPKDYKDWTDMVQAALRHLIDRYGRENVIQWPIEVWNEPNQPDFWKDADMDEYFRLYEHTALAVKRTDPGFIIGGPSISGRLDEACMRSFLEYVSYKKLPLDFISRHNYISHPPEKDGRYNYVKLSSIDDWFQPLDKTRELVDSFEEFRGMDIHVTEYNTSYVPDCPLHDTNLNAAYTAALLSRFGDKHASYAYWTFGDIFEERGVPYTPFYGGFGMVANNCIPKPTFWTFAFYKQLQGRCVHRSDEAIIIRRPEGSYRGILWNTDFGYEGRPLELEIQLPAEFAGYCLVTETVDEECCNPLKLWHDMGEPFNLTQAQTALLKRHSVPLIKSERISCSQSKIKISLMLKPNGVIYFDLSKTKMKSDRGYSYERILRGEIKGEG</sequence>
<evidence type="ECO:0000256" key="4">
    <source>
        <dbReference type="PIRSR" id="PIRSR600514-1"/>
    </source>
</evidence>
<protein>
    <submittedName>
        <fullName evidence="6">Xylan 1,4-beta-xylosidase</fullName>
    </submittedName>
</protein>
<dbReference type="AlphaFoldDB" id="A0A318XR31"/>
<dbReference type="InterPro" id="IPR051923">
    <property type="entry name" value="Glycosyl_Hydrolase_39"/>
</dbReference>
<reference evidence="6 7" key="1">
    <citation type="submission" date="2018-06" db="EMBL/GenBank/DDBJ databases">
        <title>Genomic Encyclopedia of Type Strains, Phase I: the one thousand microbial genomes (KMG-I) project.</title>
        <authorList>
            <person name="Kyrpides N."/>
        </authorList>
    </citation>
    <scope>NUCLEOTIDE SEQUENCE [LARGE SCALE GENOMIC DNA]</scope>
    <source>
        <strain evidence="6 7">DSM 19573</strain>
    </source>
</reference>
<organism evidence="6 7">
    <name type="scientific">Ruminiclostridium sufflavum DSM 19573</name>
    <dbReference type="NCBI Taxonomy" id="1121337"/>
    <lineage>
        <taxon>Bacteria</taxon>
        <taxon>Bacillati</taxon>
        <taxon>Bacillota</taxon>
        <taxon>Clostridia</taxon>
        <taxon>Eubacteriales</taxon>
        <taxon>Oscillospiraceae</taxon>
        <taxon>Ruminiclostridium</taxon>
    </lineage>
</organism>
<dbReference type="SUPFAM" id="SSF51011">
    <property type="entry name" value="Glycosyl hydrolase domain"/>
    <property type="match status" value="1"/>
</dbReference>
<dbReference type="Pfam" id="PF01229">
    <property type="entry name" value="Glyco_hydro_39"/>
    <property type="match status" value="1"/>
</dbReference>
<name>A0A318XR31_9FIRM</name>
<evidence type="ECO:0000313" key="6">
    <source>
        <dbReference type="EMBL" id="PYG89928.1"/>
    </source>
</evidence>
<keyword evidence="3" id="KW-0326">Glycosidase</keyword>
<dbReference type="InterPro" id="IPR000514">
    <property type="entry name" value="Glyco_hydro_39"/>
</dbReference>
<keyword evidence="7" id="KW-1185">Reference proteome</keyword>
<evidence type="ECO:0000256" key="3">
    <source>
        <dbReference type="ARBA" id="ARBA00023295"/>
    </source>
</evidence>
<dbReference type="GO" id="GO:0004553">
    <property type="term" value="F:hydrolase activity, hydrolyzing O-glycosyl compounds"/>
    <property type="evidence" value="ECO:0007669"/>
    <property type="project" value="InterPro"/>
</dbReference>
<dbReference type="RefSeq" id="WP_110460604.1">
    <property type="nucleotide sequence ID" value="NZ_QKMR01000002.1"/>
</dbReference>
<dbReference type="SUPFAM" id="SSF51445">
    <property type="entry name" value="(Trans)glycosidases"/>
    <property type="match status" value="1"/>
</dbReference>
<gene>
    <name evidence="6" type="ORF">LY28_00528</name>
</gene>
<dbReference type="OrthoDB" id="9776971at2"/>
<dbReference type="GO" id="GO:0005975">
    <property type="term" value="P:carbohydrate metabolic process"/>
    <property type="evidence" value="ECO:0007669"/>
    <property type="project" value="InterPro"/>
</dbReference>
<evidence type="ECO:0000259" key="5">
    <source>
        <dbReference type="Pfam" id="PF01229"/>
    </source>
</evidence>
<dbReference type="InterPro" id="IPR017853">
    <property type="entry name" value="GH"/>
</dbReference>
<evidence type="ECO:0000256" key="1">
    <source>
        <dbReference type="ARBA" id="ARBA00008875"/>
    </source>
</evidence>
<keyword evidence="2" id="KW-0378">Hydrolase</keyword>
<comment type="caution">
    <text evidence="6">The sequence shown here is derived from an EMBL/GenBank/DDBJ whole genome shotgun (WGS) entry which is preliminary data.</text>
</comment>
<comment type="similarity">
    <text evidence="1">Belongs to the glycosyl hydrolase 39 family.</text>
</comment>
<dbReference type="PANTHER" id="PTHR12631:SF10">
    <property type="entry name" value="BETA-XYLOSIDASE-LIKE PROTEIN-RELATED"/>
    <property type="match status" value="1"/>
</dbReference>